<dbReference type="FunFam" id="2.20.28.20:FF:000001">
    <property type="entry name" value="Methionine--tRNA ligase"/>
    <property type="match status" value="1"/>
</dbReference>
<dbReference type="HAMAP" id="MF_00098">
    <property type="entry name" value="Met_tRNA_synth_type1"/>
    <property type="match status" value="1"/>
</dbReference>
<dbReference type="InterPro" id="IPR009080">
    <property type="entry name" value="tRNAsynth_Ia_anticodon-bd"/>
</dbReference>
<dbReference type="InterPro" id="IPR041872">
    <property type="entry name" value="Anticodon_Met"/>
</dbReference>
<keyword evidence="6 9" id="KW-0648">Protein biosynthesis</keyword>
<dbReference type="SUPFAM" id="SSF47323">
    <property type="entry name" value="Anticodon-binding domain of a subclass of class I aminoacyl-tRNA synthetases"/>
    <property type="match status" value="1"/>
</dbReference>
<protein>
    <recommendedName>
        <fullName evidence="9">Methionine--tRNA ligase</fullName>
        <ecNumber evidence="9">6.1.1.10</ecNumber>
    </recommendedName>
    <alternativeName>
        <fullName evidence="9">Methionyl-tRNA synthetase</fullName>
        <shortName evidence="9">MetRS</shortName>
    </alternativeName>
</protein>
<sequence>MLRGAAKVGRWVVTSAWPYVNSVPHLGNLVGSVLSADVFARYLRLRGEDVVFVSGSDEHGTPIEIEAIKKGVQPRELTDQAHEYVSRLFREWRISFDNYTRTESETHKKFVREFFMKVYQNGYVFEQDEILPYCPRDKMFLPDRFVVGKCPYCGYEYARGDQCENCGRLLHPTMLKEPKCAICGSKPEFRKTRHWFFDLPKLRDKVLKWLEESSLPDNVKNYSLNWVREGLKPRSITRDNKWGIPAPFPGAEGKTIYVWFEALLGYISATIEYFEKKGEPERWKEYWFNQETKTVYFVGKDNIPFHAIILPALLMASGEPYVLPYYISATEYLMYEGQQFSKSRRWGIWIDEALEILPVDYWRFALIRMRPEAKDTNFSWEEFTRIINKELNDDIGNYVHRVLRFIEARFDSTIPEPGELNEIDKNFLETVREAPQRVAEEMDRFRLKLALERVLELARAGNQYLNAKAPWDAIKTNPRDAATTMYLAANSIATLAILLAPFTPDAAERLWKMLNLPGSVHEKGRWKEAGTEILKPGHRIGKVEPLFKKLPQDFPRRVTEMLQEVRKRVTEKRPPLLRA</sequence>
<dbReference type="GO" id="GO:0006431">
    <property type="term" value="P:methionyl-tRNA aminoacylation"/>
    <property type="evidence" value="ECO:0007669"/>
    <property type="project" value="UniProtKB-UniRule"/>
</dbReference>
<proteinExistence type="inferred from homology"/>
<dbReference type="PANTHER" id="PTHR45765:SF1">
    <property type="entry name" value="METHIONINE--TRNA LIGASE, CYTOPLASMIC"/>
    <property type="match status" value="1"/>
</dbReference>
<feature type="domain" description="Methionyl-tRNA synthetase anticodon-binding" evidence="11">
    <location>
        <begin position="414"/>
        <end position="553"/>
    </location>
</feature>
<dbReference type="Gene3D" id="2.20.28.20">
    <property type="entry name" value="Methionyl-tRNA synthetase, Zn-domain"/>
    <property type="match status" value="1"/>
</dbReference>
<keyword evidence="9" id="KW-0862">Zinc</keyword>
<evidence type="ECO:0000256" key="8">
    <source>
        <dbReference type="ARBA" id="ARBA00047364"/>
    </source>
</evidence>
<reference evidence="12 13" key="1">
    <citation type="journal article" date="2011" name="Stand. Genomic Sci.">
        <title>Complete genome sequence of the hyperthermophilic chemolithoautotroph Pyrolobus fumarii type strain (1A).</title>
        <authorList>
            <person name="Anderson I."/>
            <person name="Goker M."/>
            <person name="Nolan M."/>
            <person name="Lucas S."/>
            <person name="Hammon N."/>
            <person name="Deshpande S."/>
            <person name="Cheng J.F."/>
            <person name="Tapia R."/>
            <person name="Han C."/>
            <person name="Goodwin L."/>
            <person name="Pitluck S."/>
            <person name="Huntemann M."/>
            <person name="Liolios K."/>
            <person name="Ivanova N."/>
            <person name="Pagani I."/>
            <person name="Mavromatis K."/>
            <person name="Ovchinikova G."/>
            <person name="Pati A."/>
            <person name="Chen A."/>
            <person name="Palaniappan K."/>
            <person name="Land M."/>
            <person name="Hauser L."/>
            <person name="Brambilla E.M."/>
            <person name="Huber H."/>
            <person name="Yasawong M."/>
            <person name="Rohde M."/>
            <person name="Spring S."/>
            <person name="Abt B."/>
            <person name="Sikorski J."/>
            <person name="Wirth R."/>
            <person name="Detter J.C."/>
            <person name="Woyke T."/>
            <person name="Bristow J."/>
            <person name="Eisen J.A."/>
            <person name="Markowitz V."/>
            <person name="Hugenholtz P."/>
            <person name="Kyrpides N.C."/>
            <person name="Klenk H.P."/>
            <person name="Lapidus A."/>
        </authorList>
    </citation>
    <scope>NUCLEOTIDE SEQUENCE [LARGE SCALE GENOMIC DNA]</scope>
    <source>
        <strain evidence="13">DSM 11204 / 1A</strain>
    </source>
</reference>
<dbReference type="EMBL" id="CP002838">
    <property type="protein sequence ID" value="AEM38757.1"/>
    <property type="molecule type" value="Genomic_DNA"/>
</dbReference>
<keyword evidence="2 9" id="KW-0963">Cytoplasm</keyword>
<keyword evidence="7 9" id="KW-0030">Aminoacyl-tRNA synthetase</keyword>
<dbReference type="Gene3D" id="3.40.50.620">
    <property type="entry name" value="HUPs"/>
    <property type="match status" value="1"/>
</dbReference>
<feature type="binding site" evidence="9">
    <location>
        <position position="163"/>
    </location>
    <ligand>
        <name>Zn(2+)</name>
        <dbReference type="ChEBI" id="CHEBI:29105"/>
    </ligand>
</feature>
<dbReference type="PANTHER" id="PTHR45765">
    <property type="entry name" value="METHIONINE--TRNA LIGASE"/>
    <property type="match status" value="1"/>
</dbReference>
<dbReference type="InterPro" id="IPR029038">
    <property type="entry name" value="MetRS_Zn"/>
</dbReference>
<evidence type="ECO:0000256" key="4">
    <source>
        <dbReference type="ARBA" id="ARBA00022741"/>
    </source>
</evidence>
<evidence type="ECO:0000313" key="13">
    <source>
        <dbReference type="Proteomes" id="UP000001037"/>
    </source>
</evidence>
<feature type="short sequence motif" description="'KMSKS' region" evidence="9">
    <location>
        <begin position="339"/>
        <end position="343"/>
    </location>
</feature>
<feature type="binding site" evidence="9">
    <location>
        <position position="150"/>
    </location>
    <ligand>
        <name>Zn(2+)</name>
        <dbReference type="ChEBI" id="CHEBI:29105"/>
    </ligand>
</feature>
<dbReference type="Pfam" id="PF19303">
    <property type="entry name" value="Anticodon_3"/>
    <property type="match status" value="1"/>
</dbReference>
<dbReference type="GO" id="GO:0005524">
    <property type="term" value="F:ATP binding"/>
    <property type="evidence" value="ECO:0007669"/>
    <property type="project" value="UniProtKB-UniRule"/>
</dbReference>
<comment type="cofactor">
    <cofactor evidence="9">
        <name>Zn(2+)</name>
        <dbReference type="ChEBI" id="CHEBI:29105"/>
    </cofactor>
    <text evidence="9">Binds 1 zinc ion per subunit.</text>
</comment>
<evidence type="ECO:0000259" key="10">
    <source>
        <dbReference type="Pfam" id="PF09334"/>
    </source>
</evidence>
<dbReference type="InterPro" id="IPR015413">
    <property type="entry name" value="Methionyl/Leucyl_tRNA_Synth"/>
</dbReference>
<dbReference type="GO" id="GO:0005829">
    <property type="term" value="C:cytosol"/>
    <property type="evidence" value="ECO:0007669"/>
    <property type="project" value="TreeGrafter"/>
</dbReference>
<evidence type="ECO:0000256" key="5">
    <source>
        <dbReference type="ARBA" id="ARBA00022840"/>
    </source>
</evidence>
<dbReference type="eggNOG" id="arCOG00810">
    <property type="taxonomic scope" value="Archaea"/>
</dbReference>
<evidence type="ECO:0000256" key="1">
    <source>
        <dbReference type="ARBA" id="ARBA00004496"/>
    </source>
</evidence>
<dbReference type="NCBIfam" id="TIGR00398">
    <property type="entry name" value="metG"/>
    <property type="match status" value="1"/>
</dbReference>
<dbReference type="KEGG" id="pfm:Pyrfu_0888"/>
<dbReference type="GeneID" id="11139362"/>
<dbReference type="InParanoid" id="G0EE63"/>
<feature type="binding site" evidence="9">
    <location>
        <position position="166"/>
    </location>
    <ligand>
        <name>Zn(2+)</name>
        <dbReference type="ChEBI" id="CHEBI:29105"/>
    </ligand>
</feature>
<dbReference type="AlphaFoldDB" id="G0EE63"/>
<dbReference type="NCBIfam" id="NF001100">
    <property type="entry name" value="PRK00133.1"/>
    <property type="match status" value="1"/>
</dbReference>
<dbReference type="PRINTS" id="PR01041">
    <property type="entry name" value="TRNASYNTHMET"/>
</dbReference>
<comment type="catalytic activity">
    <reaction evidence="8 9">
        <text>tRNA(Met) + L-methionine + ATP = L-methionyl-tRNA(Met) + AMP + diphosphate</text>
        <dbReference type="Rhea" id="RHEA:13481"/>
        <dbReference type="Rhea" id="RHEA-COMP:9667"/>
        <dbReference type="Rhea" id="RHEA-COMP:9698"/>
        <dbReference type="ChEBI" id="CHEBI:30616"/>
        <dbReference type="ChEBI" id="CHEBI:33019"/>
        <dbReference type="ChEBI" id="CHEBI:57844"/>
        <dbReference type="ChEBI" id="CHEBI:78442"/>
        <dbReference type="ChEBI" id="CHEBI:78530"/>
        <dbReference type="ChEBI" id="CHEBI:456215"/>
        <dbReference type="EC" id="6.1.1.10"/>
    </reaction>
</comment>
<evidence type="ECO:0000313" key="12">
    <source>
        <dbReference type="EMBL" id="AEM38757.1"/>
    </source>
</evidence>
<dbReference type="Gene3D" id="1.10.730.10">
    <property type="entry name" value="Isoleucyl-tRNA Synthetase, Domain 1"/>
    <property type="match status" value="1"/>
</dbReference>
<accession>G0EE63</accession>
<dbReference type="GO" id="GO:0046872">
    <property type="term" value="F:metal ion binding"/>
    <property type="evidence" value="ECO:0007669"/>
    <property type="project" value="UniProtKB-KW"/>
</dbReference>
<dbReference type="FunCoup" id="G0EE63">
    <property type="interactions" value="252"/>
</dbReference>
<feature type="domain" description="Methionyl/Leucyl tRNA synthetase" evidence="10">
    <location>
        <begin position="12"/>
        <end position="403"/>
    </location>
</feature>
<feature type="binding site" evidence="9">
    <location>
        <position position="342"/>
    </location>
    <ligand>
        <name>ATP</name>
        <dbReference type="ChEBI" id="CHEBI:30616"/>
    </ligand>
</feature>
<feature type="short sequence motif" description="'HIGH' region" evidence="9">
    <location>
        <begin position="18"/>
        <end position="28"/>
    </location>
</feature>
<dbReference type="SUPFAM" id="SSF52374">
    <property type="entry name" value="Nucleotidylyl transferase"/>
    <property type="match status" value="1"/>
</dbReference>
<dbReference type="Proteomes" id="UP000001037">
    <property type="component" value="Chromosome"/>
</dbReference>
<dbReference type="InterPro" id="IPR023458">
    <property type="entry name" value="Met-tRNA_ligase_1"/>
</dbReference>
<dbReference type="CDD" id="cd07957">
    <property type="entry name" value="Anticodon_Ia_Met"/>
    <property type="match status" value="1"/>
</dbReference>
<comment type="subcellular location">
    <subcellularLocation>
        <location evidence="1 9">Cytoplasm</location>
    </subcellularLocation>
</comment>
<keyword evidence="5 9" id="KW-0067">ATP-binding</keyword>
<evidence type="ECO:0000256" key="9">
    <source>
        <dbReference type="HAMAP-Rule" id="MF_00098"/>
    </source>
</evidence>
<dbReference type="InterPro" id="IPR014729">
    <property type="entry name" value="Rossmann-like_a/b/a_fold"/>
</dbReference>
<evidence type="ECO:0000256" key="7">
    <source>
        <dbReference type="ARBA" id="ARBA00023146"/>
    </source>
</evidence>
<dbReference type="CDD" id="cd00814">
    <property type="entry name" value="MetRS_core"/>
    <property type="match status" value="1"/>
</dbReference>
<dbReference type="STRING" id="694429.Pyrfu_0888"/>
<gene>
    <name evidence="9" type="primary">metG</name>
    <name evidence="12" type="ordered locus">Pyrfu_0888</name>
</gene>
<feature type="binding site" evidence="9">
    <location>
        <position position="153"/>
    </location>
    <ligand>
        <name>Zn(2+)</name>
        <dbReference type="ChEBI" id="CHEBI:29105"/>
    </ligand>
</feature>
<name>G0EE63_PYRF1</name>
<evidence type="ECO:0000256" key="2">
    <source>
        <dbReference type="ARBA" id="ARBA00022490"/>
    </source>
</evidence>
<dbReference type="EC" id="6.1.1.10" evidence="9"/>
<evidence type="ECO:0000259" key="11">
    <source>
        <dbReference type="Pfam" id="PF19303"/>
    </source>
</evidence>
<dbReference type="InterPro" id="IPR014758">
    <property type="entry name" value="Met-tRNA_synth"/>
</dbReference>
<evidence type="ECO:0000256" key="6">
    <source>
        <dbReference type="ARBA" id="ARBA00022917"/>
    </source>
</evidence>
<keyword evidence="3 9" id="KW-0436">Ligase</keyword>
<dbReference type="GO" id="GO:0004825">
    <property type="term" value="F:methionine-tRNA ligase activity"/>
    <property type="evidence" value="ECO:0007669"/>
    <property type="project" value="UniProtKB-UniRule"/>
</dbReference>
<dbReference type="InterPro" id="IPR033911">
    <property type="entry name" value="MetRS_core"/>
</dbReference>
<dbReference type="HOGENOM" id="CLU_009710_1_2_2"/>
<dbReference type="SUPFAM" id="SSF57770">
    <property type="entry name" value="Methionyl-tRNA synthetase (MetRS), Zn-domain"/>
    <property type="match status" value="1"/>
</dbReference>
<dbReference type="GO" id="GO:0017101">
    <property type="term" value="C:aminoacyl-tRNA synthetase multienzyme complex"/>
    <property type="evidence" value="ECO:0007669"/>
    <property type="project" value="TreeGrafter"/>
</dbReference>
<organism evidence="12 13">
    <name type="scientific">Pyrolobus fumarii (strain DSM 11204 / 1A)</name>
    <dbReference type="NCBI Taxonomy" id="694429"/>
    <lineage>
        <taxon>Archaea</taxon>
        <taxon>Thermoproteota</taxon>
        <taxon>Thermoprotei</taxon>
        <taxon>Desulfurococcales</taxon>
        <taxon>Pyrodictiaceae</taxon>
        <taxon>Pyrolobus</taxon>
    </lineage>
</organism>
<evidence type="ECO:0000256" key="3">
    <source>
        <dbReference type="ARBA" id="ARBA00022598"/>
    </source>
</evidence>
<keyword evidence="9" id="KW-0479">Metal-binding</keyword>
<dbReference type="RefSeq" id="WP_014026434.1">
    <property type="nucleotide sequence ID" value="NC_015931.1"/>
</dbReference>
<keyword evidence="13" id="KW-1185">Reference proteome</keyword>
<comment type="function">
    <text evidence="9">Is required not only for elongation of protein synthesis but also for the initiation of all mRNA translation through initiator tRNA(fMet) aminoacylation.</text>
</comment>
<keyword evidence="4 9" id="KW-0547">Nucleotide-binding</keyword>
<dbReference type="Pfam" id="PF09334">
    <property type="entry name" value="tRNA-synt_1g"/>
    <property type="match status" value="1"/>
</dbReference>
<comment type="similarity">
    <text evidence="9">Belongs to the class-I aminoacyl-tRNA synthetase family. MetG type 1 subfamily.</text>
</comment>